<evidence type="ECO:0000256" key="1">
    <source>
        <dbReference type="SAM" id="MobiDB-lite"/>
    </source>
</evidence>
<name>A0A6G9Y9D2_9NOCA</name>
<proteinExistence type="predicted"/>
<dbReference type="Proteomes" id="UP000503540">
    <property type="component" value="Chromosome"/>
</dbReference>
<organism evidence="2 3">
    <name type="scientific">Nocardia arthritidis</name>
    <dbReference type="NCBI Taxonomy" id="228602"/>
    <lineage>
        <taxon>Bacteria</taxon>
        <taxon>Bacillati</taxon>
        <taxon>Actinomycetota</taxon>
        <taxon>Actinomycetes</taxon>
        <taxon>Mycobacteriales</taxon>
        <taxon>Nocardiaceae</taxon>
        <taxon>Nocardia</taxon>
    </lineage>
</organism>
<dbReference type="KEGG" id="nah:F5544_09660"/>
<dbReference type="AlphaFoldDB" id="A0A6G9Y9D2"/>
<gene>
    <name evidence="2" type="ORF">F5544_09660</name>
</gene>
<protein>
    <submittedName>
        <fullName evidence="2">Uncharacterized protein</fullName>
    </submittedName>
</protein>
<reference evidence="2 3" key="1">
    <citation type="journal article" date="2019" name="ACS Chem. Biol.">
        <title>Identification and Mobilization of a Cryptic Antibiotic Biosynthesis Gene Locus from a Human-Pathogenic Nocardia Isolate.</title>
        <authorList>
            <person name="Herisse M."/>
            <person name="Ishida K."/>
            <person name="Porter J.L."/>
            <person name="Howden B."/>
            <person name="Hertweck C."/>
            <person name="Stinear T.P."/>
            <person name="Pidot S.J."/>
        </authorList>
    </citation>
    <scope>NUCLEOTIDE SEQUENCE [LARGE SCALE GENOMIC DNA]</scope>
    <source>
        <strain evidence="2 3">AUSMDU00012717</strain>
    </source>
</reference>
<feature type="region of interest" description="Disordered" evidence="1">
    <location>
        <begin position="86"/>
        <end position="110"/>
    </location>
</feature>
<sequence length="179" mass="20299">MVDIGNESKMEYFFTQTEKGTEGPDWVKDANENFYNHITAYSADDKTVTATVCRYVVPTKGLEKGQTQSNILTLDMSVVDIRLENSSSQPGKAGIANRDPATHDPAAHRPPGWNVFGTWKITRISRNRDFDPEGCKAWFKQQLPDLREVPESKLLKVPDSFEIPPRALAAQYPEWIRQQ</sequence>
<dbReference type="RefSeq" id="WP_167472884.1">
    <property type="nucleotide sequence ID" value="NZ_CP046172.1"/>
</dbReference>
<keyword evidence="3" id="KW-1185">Reference proteome</keyword>
<accession>A0A6G9Y9D2</accession>
<evidence type="ECO:0000313" key="2">
    <source>
        <dbReference type="EMBL" id="QIS09832.1"/>
    </source>
</evidence>
<dbReference type="EMBL" id="CP046172">
    <property type="protein sequence ID" value="QIS09832.1"/>
    <property type="molecule type" value="Genomic_DNA"/>
</dbReference>
<evidence type="ECO:0000313" key="3">
    <source>
        <dbReference type="Proteomes" id="UP000503540"/>
    </source>
</evidence>